<evidence type="ECO:0000313" key="1">
    <source>
        <dbReference type="EMBL" id="BBL91412.1"/>
    </source>
</evidence>
<name>A0A510ICA7_9VIBR</name>
<accession>A0A510ICA7</accession>
<evidence type="ECO:0000313" key="2">
    <source>
        <dbReference type="Proteomes" id="UP000315115"/>
    </source>
</evidence>
<sequence>MVWLGVCDPDTYESTFSCCSSHLSLIYKPIIPSNLKVLGDITRTERDQVDKCDVLPMRNRERRVT</sequence>
<gene>
    <name evidence="1" type="ORF">VroAM7_40650</name>
</gene>
<dbReference type="EMBL" id="AP019799">
    <property type="protein sequence ID" value="BBL91412.1"/>
    <property type="molecule type" value="Genomic_DNA"/>
</dbReference>
<reference evidence="2" key="1">
    <citation type="submission" date="2019-07" db="EMBL/GenBank/DDBJ databases">
        <title>Complete Genome Sequences of Vibrion rotiferianus strain AM7.</title>
        <authorList>
            <person name="Miyazaki K."/>
            <person name="Wiseschart A."/>
            <person name="Pootanakit K."/>
            <person name="Ishimori K."/>
            <person name="Kitahara K."/>
        </authorList>
    </citation>
    <scope>NUCLEOTIDE SEQUENCE [LARGE SCALE GENOMIC DNA]</scope>
    <source>
        <strain evidence="2">AM7</strain>
    </source>
</reference>
<protein>
    <submittedName>
        <fullName evidence="1">Uncharacterized protein</fullName>
    </submittedName>
</protein>
<organism evidence="1 2">
    <name type="scientific">Vibrio rotiferianus</name>
    <dbReference type="NCBI Taxonomy" id="190895"/>
    <lineage>
        <taxon>Bacteria</taxon>
        <taxon>Pseudomonadati</taxon>
        <taxon>Pseudomonadota</taxon>
        <taxon>Gammaproteobacteria</taxon>
        <taxon>Vibrionales</taxon>
        <taxon>Vibrionaceae</taxon>
        <taxon>Vibrio</taxon>
    </lineage>
</organism>
<proteinExistence type="predicted"/>
<dbReference type="AlphaFoldDB" id="A0A510ICA7"/>
<dbReference type="Proteomes" id="UP000315115">
    <property type="component" value="Chromosome 2"/>
</dbReference>